<comment type="similarity">
    <text evidence="2">Belongs to the ESF2/ABP1 family.</text>
</comment>
<dbReference type="CDD" id="cd12263">
    <property type="entry name" value="RRM_ABT1_like"/>
    <property type="match status" value="1"/>
</dbReference>
<dbReference type="GO" id="GO:0034462">
    <property type="term" value="P:small-subunit processome assembly"/>
    <property type="evidence" value="ECO:0007669"/>
    <property type="project" value="TreeGrafter"/>
</dbReference>
<proteinExistence type="inferred from homology"/>
<protein>
    <recommendedName>
        <fullName evidence="5">18S rRNA factor 2</fullName>
    </recommendedName>
</protein>
<dbReference type="PANTHER" id="PTHR12311:SF7">
    <property type="entry name" value="ACTIVATOR OF BASAL TRANSCRIPTION 1"/>
    <property type="match status" value="1"/>
</dbReference>
<evidence type="ECO:0000256" key="3">
    <source>
        <dbReference type="ARBA" id="ARBA00022884"/>
    </source>
</evidence>
<dbReference type="GO" id="GO:0000472">
    <property type="term" value="P:endonucleolytic cleavage to generate mature 5'-end of SSU-rRNA from (SSU-rRNA, 5.8S rRNA, LSU-rRNA)"/>
    <property type="evidence" value="ECO:0007669"/>
    <property type="project" value="TreeGrafter"/>
</dbReference>
<feature type="compositionally biased region" description="Basic and acidic residues" evidence="6">
    <location>
        <begin position="254"/>
        <end position="266"/>
    </location>
</feature>
<accession>A0AAD9L6S8</accession>
<dbReference type="GO" id="GO:0003723">
    <property type="term" value="F:RNA binding"/>
    <property type="evidence" value="ECO:0007669"/>
    <property type="project" value="UniProtKB-KW"/>
</dbReference>
<keyword evidence="3" id="KW-0694">RNA-binding</keyword>
<comment type="caution">
    <text evidence="7">The sequence shown here is derived from an EMBL/GenBank/DDBJ whole genome shotgun (WGS) entry which is preliminary data.</text>
</comment>
<feature type="region of interest" description="Disordered" evidence="6">
    <location>
        <begin position="210"/>
        <end position="275"/>
    </location>
</feature>
<dbReference type="Gene3D" id="3.30.70.330">
    <property type="match status" value="1"/>
</dbReference>
<evidence type="ECO:0000256" key="4">
    <source>
        <dbReference type="ARBA" id="ARBA00023242"/>
    </source>
</evidence>
<dbReference type="PANTHER" id="PTHR12311">
    <property type="entry name" value="ACTIVATOR OF BASAL TRANSCRIPTION 1"/>
    <property type="match status" value="1"/>
</dbReference>
<sequence length="275" mass="30516">MPADAKRPREEDQSDQEHAPSDSGRHASAQAGPSTSTRHAKPSSEKKKRKSSTPSPGIVYISRVPPGMTPQKVKHLMARWGEVGRVYAQKRDAPTGYNPQAEKKKQKHTQANYTEAWVEFMDKSVAKTVARMLNAEVIGGKKGDRWRDDIWTMKYLSGFKWEMLGEQVAYERQAHQSRLRNEITRSKAEQGEYLRNVELARVLDKRRAKKAAVEGSGSAETGASEGASASASKVAKGGLGKSEDRAKRAYKQRQAVDKEGMREKGMENVLGSVFG</sequence>
<dbReference type="EMBL" id="JAODAN010000004">
    <property type="protein sequence ID" value="KAK1924654.1"/>
    <property type="molecule type" value="Genomic_DNA"/>
</dbReference>
<keyword evidence="4" id="KW-0539">Nucleus</keyword>
<dbReference type="InterPro" id="IPR035979">
    <property type="entry name" value="RBD_domain_sf"/>
</dbReference>
<dbReference type="InterPro" id="IPR012677">
    <property type="entry name" value="Nucleotide-bd_a/b_plait_sf"/>
</dbReference>
<feature type="compositionally biased region" description="Basic and acidic residues" evidence="6">
    <location>
        <begin position="1"/>
        <end position="25"/>
    </location>
</feature>
<feature type="region of interest" description="Disordered" evidence="6">
    <location>
        <begin position="1"/>
        <end position="67"/>
    </location>
</feature>
<dbReference type="GO" id="GO:0000447">
    <property type="term" value="P:endonucleolytic cleavage in ITS1 to separate SSU-rRNA from 5.8S rRNA and LSU-rRNA from tricistronic rRNA transcript (SSU-rRNA, 5.8S rRNA, LSU-rRNA)"/>
    <property type="evidence" value="ECO:0007669"/>
    <property type="project" value="TreeGrafter"/>
</dbReference>
<evidence type="ECO:0000256" key="5">
    <source>
        <dbReference type="ARBA" id="ARBA00032634"/>
    </source>
</evidence>
<dbReference type="InterPro" id="IPR039119">
    <property type="entry name" value="ABT1/Esf2"/>
</dbReference>
<keyword evidence="8" id="KW-1185">Reference proteome</keyword>
<evidence type="ECO:0000313" key="7">
    <source>
        <dbReference type="EMBL" id="KAK1924654.1"/>
    </source>
</evidence>
<feature type="compositionally biased region" description="Basic residues" evidence="6">
    <location>
        <begin position="38"/>
        <end position="51"/>
    </location>
</feature>
<dbReference type="AlphaFoldDB" id="A0AAD9L6S8"/>
<comment type="subcellular location">
    <subcellularLocation>
        <location evidence="1">Nucleus</location>
        <location evidence="1">Nucleolus</location>
    </subcellularLocation>
</comment>
<dbReference type="Proteomes" id="UP001182556">
    <property type="component" value="Unassembled WGS sequence"/>
</dbReference>
<dbReference type="GO" id="GO:0000480">
    <property type="term" value="P:endonucleolytic cleavage in 5'-ETS of tricistronic rRNA transcript (SSU-rRNA, 5.8S rRNA, LSU-rRNA)"/>
    <property type="evidence" value="ECO:0007669"/>
    <property type="project" value="TreeGrafter"/>
</dbReference>
<reference evidence="7" key="1">
    <citation type="submission" date="2023-02" db="EMBL/GenBank/DDBJ databases">
        <title>Identification and recombinant expression of a fungal hydrolase from Papiliotrema laurentii that hydrolyzes apple cutin and clears colloidal polyester polyurethane.</title>
        <authorList>
            <consortium name="DOE Joint Genome Institute"/>
            <person name="Roman V.A."/>
            <person name="Bojanowski C."/>
            <person name="Crable B.R."/>
            <person name="Wagner D.N."/>
            <person name="Hung C.S."/>
            <person name="Nadeau L.J."/>
            <person name="Schratz L."/>
            <person name="Haridas S."/>
            <person name="Pangilinan J."/>
            <person name="Lipzen A."/>
            <person name="Na H."/>
            <person name="Yan M."/>
            <person name="Ng V."/>
            <person name="Grigoriev I.V."/>
            <person name="Spatafora J.W."/>
            <person name="Barlow D."/>
            <person name="Biffinger J."/>
            <person name="Kelley-Loughnane N."/>
            <person name="Varaljay V.A."/>
            <person name="Crookes-Goodson W.J."/>
        </authorList>
    </citation>
    <scope>NUCLEOTIDE SEQUENCE</scope>
    <source>
        <strain evidence="7">5307AH</strain>
    </source>
</reference>
<feature type="compositionally biased region" description="Low complexity" evidence="6">
    <location>
        <begin position="213"/>
        <end position="236"/>
    </location>
</feature>
<evidence type="ECO:0000313" key="8">
    <source>
        <dbReference type="Proteomes" id="UP001182556"/>
    </source>
</evidence>
<dbReference type="GO" id="GO:0005730">
    <property type="term" value="C:nucleolus"/>
    <property type="evidence" value="ECO:0007669"/>
    <property type="project" value="UniProtKB-SubCell"/>
</dbReference>
<evidence type="ECO:0000256" key="2">
    <source>
        <dbReference type="ARBA" id="ARBA00005819"/>
    </source>
</evidence>
<organism evidence="7 8">
    <name type="scientific">Papiliotrema laurentii</name>
    <name type="common">Cryptococcus laurentii</name>
    <dbReference type="NCBI Taxonomy" id="5418"/>
    <lineage>
        <taxon>Eukaryota</taxon>
        <taxon>Fungi</taxon>
        <taxon>Dikarya</taxon>
        <taxon>Basidiomycota</taxon>
        <taxon>Agaricomycotina</taxon>
        <taxon>Tremellomycetes</taxon>
        <taxon>Tremellales</taxon>
        <taxon>Rhynchogastremaceae</taxon>
        <taxon>Papiliotrema</taxon>
    </lineage>
</organism>
<name>A0AAD9L6S8_PAPLA</name>
<evidence type="ECO:0000256" key="6">
    <source>
        <dbReference type="SAM" id="MobiDB-lite"/>
    </source>
</evidence>
<evidence type="ECO:0000256" key="1">
    <source>
        <dbReference type="ARBA" id="ARBA00004604"/>
    </source>
</evidence>
<gene>
    <name evidence="7" type="ORF">DB88DRAFT_228146</name>
</gene>
<dbReference type="SUPFAM" id="SSF54928">
    <property type="entry name" value="RNA-binding domain, RBD"/>
    <property type="match status" value="1"/>
</dbReference>
<dbReference type="InterPro" id="IPR034353">
    <property type="entry name" value="ABT1/ESF2_RRM"/>
</dbReference>